<dbReference type="InterPro" id="IPR036873">
    <property type="entry name" value="Rhodanese-like_dom_sf"/>
</dbReference>
<dbReference type="InterPro" id="IPR020422">
    <property type="entry name" value="TYR_PHOSPHATASE_DUAL_dom"/>
</dbReference>
<feature type="domain" description="Rhodanese" evidence="2">
    <location>
        <begin position="33"/>
        <end position="127"/>
    </location>
</feature>
<dbReference type="GO" id="GO:0019903">
    <property type="term" value="F:protein phosphatase binding"/>
    <property type="evidence" value="ECO:0007669"/>
    <property type="project" value="TreeGrafter"/>
</dbReference>
<evidence type="ECO:0000259" key="2">
    <source>
        <dbReference type="PROSITE" id="PS50206"/>
    </source>
</evidence>
<dbReference type="Gene3D" id="3.90.190.10">
    <property type="entry name" value="Protein tyrosine phosphatase superfamily"/>
    <property type="match status" value="1"/>
</dbReference>
<evidence type="ECO:0000259" key="1">
    <source>
        <dbReference type="PROSITE" id="PS50054"/>
    </source>
</evidence>
<dbReference type="PANTHER" id="PTHR46659">
    <property type="entry name" value="SERINE/THREONINE/TYROSINE-INTERACTING-LIKE PROTEIN 1"/>
    <property type="match status" value="1"/>
</dbReference>
<gene>
    <name evidence="4" type="primary">LOC111136622</name>
</gene>
<name>A0A8B8ETM2_CRAVI</name>
<dbReference type="SMART" id="SM00450">
    <property type="entry name" value="RHOD"/>
    <property type="match status" value="1"/>
</dbReference>
<feature type="domain" description="Tyrosine-protein phosphatase" evidence="1">
    <location>
        <begin position="145"/>
        <end position="288"/>
    </location>
</feature>
<dbReference type="RefSeq" id="XP_022343310.1">
    <property type="nucleotide sequence ID" value="XM_022487602.1"/>
</dbReference>
<dbReference type="Proteomes" id="UP000694844">
    <property type="component" value="Chromosome 5"/>
</dbReference>
<dbReference type="Pfam" id="PF00782">
    <property type="entry name" value="DSPc"/>
    <property type="match status" value="1"/>
</dbReference>
<dbReference type="GO" id="GO:2001244">
    <property type="term" value="P:positive regulation of intrinsic apoptotic signaling pathway"/>
    <property type="evidence" value="ECO:0007669"/>
    <property type="project" value="TreeGrafter"/>
</dbReference>
<dbReference type="Pfam" id="PF00581">
    <property type="entry name" value="Rhodanese"/>
    <property type="match status" value="1"/>
</dbReference>
<dbReference type="PANTHER" id="PTHR46659:SF1">
    <property type="entry name" value="SERINE_THREONINE_TYROSINE-INTERACTING-LIKE PROTEIN 1"/>
    <property type="match status" value="1"/>
</dbReference>
<dbReference type="InterPro" id="IPR000340">
    <property type="entry name" value="Dual-sp_phosphatase_cat-dom"/>
</dbReference>
<dbReference type="GO" id="GO:0001691">
    <property type="term" value="F:pseudophosphatase activity"/>
    <property type="evidence" value="ECO:0007669"/>
    <property type="project" value="TreeGrafter"/>
</dbReference>
<dbReference type="SUPFAM" id="SSF52799">
    <property type="entry name" value="(Phosphotyrosine protein) phosphatases II"/>
    <property type="match status" value="1"/>
</dbReference>
<dbReference type="InterPro" id="IPR029021">
    <property type="entry name" value="Prot-tyrosine_phosphatase-like"/>
</dbReference>
<dbReference type="GeneID" id="111136622"/>
<reference evidence="4" key="1">
    <citation type="submission" date="2025-08" db="UniProtKB">
        <authorList>
            <consortium name="RefSeq"/>
        </authorList>
    </citation>
    <scope>IDENTIFICATION</scope>
    <source>
        <tissue evidence="4">Whole sample</tissue>
    </source>
</reference>
<protein>
    <submittedName>
        <fullName evidence="4">Serine/threonine/tyrosine-interacting-like protein 1</fullName>
    </submittedName>
</protein>
<evidence type="ECO:0000313" key="3">
    <source>
        <dbReference type="Proteomes" id="UP000694844"/>
    </source>
</evidence>
<keyword evidence="3" id="KW-1185">Reference proteome</keyword>
<dbReference type="GO" id="GO:0004864">
    <property type="term" value="F:protein phosphatase inhibitor activity"/>
    <property type="evidence" value="ECO:0007669"/>
    <property type="project" value="TreeGrafter"/>
</dbReference>
<dbReference type="PROSITE" id="PS50206">
    <property type="entry name" value="RHODANESE_3"/>
    <property type="match status" value="1"/>
</dbReference>
<accession>A0A8B8ETM2</accession>
<proteinExistence type="predicted"/>
<dbReference type="GO" id="GO:0062030">
    <property type="term" value="P:negative regulation of stress granule assembly"/>
    <property type="evidence" value="ECO:0007669"/>
    <property type="project" value="TreeGrafter"/>
</dbReference>
<organism evidence="3 4">
    <name type="scientific">Crassostrea virginica</name>
    <name type="common">Eastern oyster</name>
    <dbReference type="NCBI Taxonomy" id="6565"/>
    <lineage>
        <taxon>Eukaryota</taxon>
        <taxon>Metazoa</taxon>
        <taxon>Spiralia</taxon>
        <taxon>Lophotrochozoa</taxon>
        <taxon>Mollusca</taxon>
        <taxon>Bivalvia</taxon>
        <taxon>Autobranchia</taxon>
        <taxon>Pteriomorphia</taxon>
        <taxon>Ostreida</taxon>
        <taxon>Ostreoidea</taxon>
        <taxon>Ostreidae</taxon>
        <taxon>Crassostrea</taxon>
    </lineage>
</organism>
<dbReference type="AlphaFoldDB" id="A0A8B8ETM2"/>
<dbReference type="OrthoDB" id="10252009at2759"/>
<dbReference type="FunFam" id="3.90.190.10:FF:000082">
    <property type="entry name" value="Serine/threonine/tyrosine-interacting-like protein 1"/>
    <property type="match status" value="1"/>
</dbReference>
<dbReference type="InterPro" id="IPR001763">
    <property type="entry name" value="Rhodanese-like_dom"/>
</dbReference>
<dbReference type="GO" id="GO:0005739">
    <property type="term" value="C:mitochondrion"/>
    <property type="evidence" value="ECO:0007669"/>
    <property type="project" value="TreeGrafter"/>
</dbReference>
<dbReference type="SMART" id="SM00195">
    <property type="entry name" value="DSPc"/>
    <property type="match status" value="1"/>
</dbReference>
<evidence type="ECO:0000313" key="4">
    <source>
        <dbReference type="RefSeq" id="XP_022343310.1"/>
    </source>
</evidence>
<sequence>MEEGLELLEPTELYNMLQQATIFSNLTDPNYMLLMDSRNKNEYNESHVVTAKKVPKNEDGYFVVPYDAELECKQNIVVYDSNTSTLREPEAAALDCGRMLWDMGSRNKVKILKGGYEEFSALYPFLRTQKIMFMPREMDDNLKPYPTEIIPGVLYLGNWRQGNAPYIQKDLKVKGHVNCCVESETFFSDPGPHLLHIQVEDNNEADLYSKFQTACTFIDTHKEKNQVVLVFSNLGISRSATIVLAYLIYKNKWSLQEAYIHLQKCCCTIRPNRGFIQQLSKWEEATLGEKKTNIEDPNF</sequence>
<dbReference type="Gene3D" id="3.40.250.10">
    <property type="entry name" value="Rhodanese-like domain"/>
    <property type="match status" value="1"/>
</dbReference>
<dbReference type="SUPFAM" id="SSF52821">
    <property type="entry name" value="Rhodanese/Cell cycle control phosphatase"/>
    <property type="match status" value="1"/>
</dbReference>
<dbReference type="KEGG" id="cvn:111136622"/>
<dbReference type="PROSITE" id="PS50054">
    <property type="entry name" value="TYR_PHOSPHATASE_DUAL"/>
    <property type="match status" value="1"/>
</dbReference>
<dbReference type="InterPro" id="IPR053272">
    <property type="entry name" value="STY_interacting-like"/>
</dbReference>